<dbReference type="InterPro" id="IPR003439">
    <property type="entry name" value="ABC_transporter-like_ATP-bd"/>
</dbReference>
<keyword evidence="6" id="KW-0472">Membrane</keyword>
<organism evidence="8 9">
    <name type="scientific">Hydrogenophaga crocea</name>
    <dbReference type="NCBI Taxonomy" id="2716225"/>
    <lineage>
        <taxon>Bacteria</taxon>
        <taxon>Pseudomonadati</taxon>
        <taxon>Pseudomonadota</taxon>
        <taxon>Betaproteobacteria</taxon>
        <taxon>Burkholderiales</taxon>
        <taxon>Comamonadaceae</taxon>
        <taxon>Hydrogenophaga</taxon>
    </lineage>
</organism>
<evidence type="ECO:0000256" key="4">
    <source>
        <dbReference type="ARBA" id="ARBA00022840"/>
    </source>
</evidence>
<keyword evidence="4 8" id="KW-0067">ATP-binding</keyword>
<evidence type="ECO:0000256" key="3">
    <source>
        <dbReference type="ARBA" id="ARBA00022741"/>
    </source>
</evidence>
<dbReference type="PROSITE" id="PS50893">
    <property type="entry name" value="ABC_TRANSPORTER_2"/>
    <property type="match status" value="1"/>
</dbReference>
<dbReference type="GO" id="GO:0015416">
    <property type="term" value="F:ABC-type phosphonate transporter activity"/>
    <property type="evidence" value="ECO:0007669"/>
    <property type="project" value="InterPro"/>
</dbReference>
<keyword evidence="1" id="KW-0813">Transport</keyword>
<keyword evidence="2" id="KW-1003">Cell membrane</keyword>
<dbReference type="PANTHER" id="PTHR43166">
    <property type="entry name" value="AMINO ACID IMPORT ATP-BINDING PROTEIN"/>
    <property type="match status" value="1"/>
</dbReference>
<evidence type="ECO:0000313" key="9">
    <source>
        <dbReference type="Proteomes" id="UP000503162"/>
    </source>
</evidence>
<protein>
    <submittedName>
        <fullName evidence="8">Phosphonate ABC transporter ATP-binding protein</fullName>
    </submittedName>
</protein>
<dbReference type="SUPFAM" id="SSF52540">
    <property type="entry name" value="P-loop containing nucleoside triphosphate hydrolases"/>
    <property type="match status" value="1"/>
</dbReference>
<dbReference type="Pfam" id="PF00005">
    <property type="entry name" value="ABC_tran"/>
    <property type="match status" value="1"/>
</dbReference>
<dbReference type="AlphaFoldDB" id="A0A6G8IN94"/>
<evidence type="ECO:0000256" key="2">
    <source>
        <dbReference type="ARBA" id="ARBA00022475"/>
    </source>
</evidence>
<dbReference type="KEGG" id="hcz:G9Q37_06060"/>
<dbReference type="PROSITE" id="PS00211">
    <property type="entry name" value="ABC_TRANSPORTER_1"/>
    <property type="match status" value="1"/>
</dbReference>
<keyword evidence="3" id="KW-0547">Nucleotide-binding</keyword>
<dbReference type="InterPro" id="IPR012693">
    <property type="entry name" value="ABC_transpr_PhnC"/>
</dbReference>
<dbReference type="InterPro" id="IPR050086">
    <property type="entry name" value="MetN_ABC_transporter-like"/>
</dbReference>
<dbReference type="PANTHER" id="PTHR43166:SF6">
    <property type="entry name" value="PHOSPHONATES IMPORT ATP-BINDING PROTEIN PHNC"/>
    <property type="match status" value="1"/>
</dbReference>
<dbReference type="GO" id="GO:0016887">
    <property type="term" value="F:ATP hydrolysis activity"/>
    <property type="evidence" value="ECO:0007669"/>
    <property type="project" value="InterPro"/>
</dbReference>
<dbReference type="CDD" id="cd03256">
    <property type="entry name" value="ABC_PhnC_transporter"/>
    <property type="match status" value="1"/>
</dbReference>
<evidence type="ECO:0000256" key="1">
    <source>
        <dbReference type="ARBA" id="ARBA00022448"/>
    </source>
</evidence>
<dbReference type="Proteomes" id="UP000503162">
    <property type="component" value="Chromosome"/>
</dbReference>
<gene>
    <name evidence="8" type="primary">phnC</name>
    <name evidence="8" type="ORF">G9Q37_06060</name>
</gene>
<keyword evidence="9" id="KW-1185">Reference proteome</keyword>
<dbReference type="GO" id="GO:0016020">
    <property type="term" value="C:membrane"/>
    <property type="evidence" value="ECO:0007669"/>
    <property type="project" value="InterPro"/>
</dbReference>
<dbReference type="EMBL" id="CP049989">
    <property type="protein sequence ID" value="QIM54677.1"/>
    <property type="molecule type" value="Genomic_DNA"/>
</dbReference>
<evidence type="ECO:0000259" key="7">
    <source>
        <dbReference type="PROSITE" id="PS50893"/>
    </source>
</evidence>
<proteinExistence type="predicted"/>
<dbReference type="SMART" id="SM00382">
    <property type="entry name" value="AAA"/>
    <property type="match status" value="1"/>
</dbReference>
<reference evidence="8 9" key="1">
    <citation type="submission" date="2020-03" db="EMBL/GenBank/DDBJ databases">
        <title>Hydrogenophaga sp. nov. isolated from cyanobacterial mat.</title>
        <authorList>
            <person name="Thorat V."/>
            <person name="Kirdat K."/>
            <person name="Tiwarekar B."/>
            <person name="Costa E.D."/>
            <person name="Yadav A."/>
        </authorList>
    </citation>
    <scope>NUCLEOTIDE SEQUENCE [LARGE SCALE GENOMIC DNA]</scope>
    <source>
        <strain evidence="8 9">BA0156</strain>
    </source>
</reference>
<feature type="domain" description="ABC transporter" evidence="7">
    <location>
        <begin position="10"/>
        <end position="253"/>
    </location>
</feature>
<evidence type="ECO:0000313" key="8">
    <source>
        <dbReference type="EMBL" id="QIM54677.1"/>
    </source>
</evidence>
<dbReference type="GO" id="GO:0005524">
    <property type="term" value="F:ATP binding"/>
    <property type="evidence" value="ECO:0007669"/>
    <property type="project" value="UniProtKB-KW"/>
</dbReference>
<dbReference type="Gene3D" id="3.40.50.300">
    <property type="entry name" value="P-loop containing nucleotide triphosphate hydrolases"/>
    <property type="match status" value="1"/>
</dbReference>
<dbReference type="NCBIfam" id="TIGR02315">
    <property type="entry name" value="ABC_phnC"/>
    <property type="match status" value="1"/>
</dbReference>
<evidence type="ECO:0000256" key="5">
    <source>
        <dbReference type="ARBA" id="ARBA00022967"/>
    </source>
</evidence>
<dbReference type="InterPro" id="IPR017871">
    <property type="entry name" value="ABC_transporter-like_CS"/>
</dbReference>
<dbReference type="InterPro" id="IPR027417">
    <property type="entry name" value="P-loop_NTPase"/>
</dbReference>
<sequence length="271" mass="28924">MQTSKRETQLNLKGVSVTYGDGHRALQPTHLSVARGEFLVLLGASGAGKSTLLRSINGLVRPDGGQIEVHGLPGGAVSARNLREHRRRCAMVFQQHHLIGRQTVLANVLMGKLASRGSLASLWPWSRADKLQALAVIDRVGLLDKALARADTLSGGQQQRVGIARALVQGPNLLLADEPVASLDPATAQGVLTLLHDICKKDRLTAIVSLHQVNLARLFADRVVGMRQGQVVFEGLPAQLTKDVESSLYARTGTATATSTTESLVPTLVHA</sequence>
<accession>A0A6G8IN94</accession>
<evidence type="ECO:0000256" key="6">
    <source>
        <dbReference type="ARBA" id="ARBA00023136"/>
    </source>
</evidence>
<keyword evidence="5" id="KW-1278">Translocase</keyword>
<name>A0A6G8IN94_9BURK</name>
<dbReference type="RefSeq" id="WP_166231008.1">
    <property type="nucleotide sequence ID" value="NZ_CP049989.1"/>
</dbReference>
<dbReference type="InterPro" id="IPR003593">
    <property type="entry name" value="AAA+_ATPase"/>
</dbReference>